<dbReference type="RefSeq" id="WP_062040327.1">
    <property type="nucleotide sequence ID" value="NZ_DF968182.1"/>
</dbReference>
<dbReference type="STRING" id="1678841.TBC1_111515"/>
<dbReference type="AlphaFoldDB" id="A0A0S7BYQ0"/>
<evidence type="ECO:0000313" key="2">
    <source>
        <dbReference type="Proteomes" id="UP000053091"/>
    </source>
</evidence>
<keyword evidence="2" id="KW-1185">Reference proteome</keyword>
<dbReference type="EMBL" id="DF968182">
    <property type="protein sequence ID" value="GAP43362.1"/>
    <property type="molecule type" value="Genomic_DNA"/>
</dbReference>
<evidence type="ECO:0000313" key="1">
    <source>
        <dbReference type="EMBL" id="GAP43362.1"/>
    </source>
</evidence>
<organism evidence="1">
    <name type="scientific">Lentimicrobium saccharophilum</name>
    <dbReference type="NCBI Taxonomy" id="1678841"/>
    <lineage>
        <taxon>Bacteria</taxon>
        <taxon>Pseudomonadati</taxon>
        <taxon>Bacteroidota</taxon>
        <taxon>Bacteroidia</taxon>
        <taxon>Bacteroidales</taxon>
        <taxon>Lentimicrobiaceae</taxon>
        <taxon>Lentimicrobium</taxon>
    </lineage>
</organism>
<dbReference type="Proteomes" id="UP000053091">
    <property type="component" value="Unassembled WGS sequence"/>
</dbReference>
<reference evidence="1" key="1">
    <citation type="journal article" date="2015" name="Genome Announc.">
        <title>Draft Genome Sequence of Bacteroidales Strain TBC1, a Novel Isolate from a Methanogenic Wastewater Treatment System.</title>
        <authorList>
            <person name="Tourlousse D.M."/>
            <person name="Matsuura N."/>
            <person name="Sun L."/>
            <person name="Toyonaga M."/>
            <person name="Kuroda K."/>
            <person name="Ohashi A."/>
            <person name="Cruz R."/>
            <person name="Yamaguchi T."/>
            <person name="Sekiguchi Y."/>
        </authorList>
    </citation>
    <scope>NUCLEOTIDE SEQUENCE [LARGE SCALE GENOMIC DNA]</scope>
    <source>
        <strain evidence="1">TBC1</strain>
    </source>
</reference>
<sequence length="92" mass="10816">MKDTVKHITIRISKPELEVINEITANSDSLFELNQINENEYIITFDNIDNASELDELIKDKLIYQGFDRDYNPNRFGLICENLIDKFYNALE</sequence>
<gene>
    <name evidence="1" type="ORF">TBC1_111515</name>
</gene>
<name>A0A0S7BYQ0_9BACT</name>
<protein>
    <submittedName>
        <fullName evidence="1">Uncharacterized protein</fullName>
    </submittedName>
</protein>
<proteinExistence type="predicted"/>
<dbReference type="OrthoDB" id="1495246at2"/>
<accession>A0A0S7BYQ0</accession>